<evidence type="ECO:0008006" key="4">
    <source>
        <dbReference type="Google" id="ProtNLM"/>
    </source>
</evidence>
<proteinExistence type="predicted"/>
<feature type="chain" id="PRO_5020637498" description="Lipoprotein" evidence="1">
    <location>
        <begin position="24"/>
        <end position="137"/>
    </location>
</feature>
<evidence type="ECO:0000313" key="3">
    <source>
        <dbReference type="Proteomes" id="UP000294814"/>
    </source>
</evidence>
<evidence type="ECO:0000256" key="1">
    <source>
        <dbReference type="SAM" id="SignalP"/>
    </source>
</evidence>
<dbReference type="AlphaFoldDB" id="A0A4R5F736"/>
<reference evidence="2 3" key="1">
    <citation type="submission" date="2019-03" db="EMBL/GenBank/DDBJ databases">
        <title>Novel species of Flavobacterium.</title>
        <authorList>
            <person name="Liu Q."/>
            <person name="Xin Y.-H."/>
        </authorList>
    </citation>
    <scope>NUCLEOTIDE SEQUENCE [LARGE SCALE GENOMIC DNA]</scope>
    <source>
        <strain evidence="2 3">LB3P52</strain>
    </source>
</reference>
<dbReference type="Proteomes" id="UP000294814">
    <property type="component" value="Unassembled WGS sequence"/>
</dbReference>
<gene>
    <name evidence="2" type="ORF">E0I26_10885</name>
</gene>
<evidence type="ECO:0000313" key="2">
    <source>
        <dbReference type="EMBL" id="TDE43549.1"/>
    </source>
</evidence>
<keyword evidence="3" id="KW-1185">Reference proteome</keyword>
<accession>A0A4R5F736</accession>
<dbReference type="RefSeq" id="WP_131916501.1">
    <property type="nucleotide sequence ID" value="NZ_SMLG01000007.1"/>
</dbReference>
<protein>
    <recommendedName>
        <fullName evidence="4">Lipoprotein</fullName>
    </recommendedName>
</protein>
<dbReference type="EMBL" id="SMLG01000007">
    <property type="protein sequence ID" value="TDE43549.1"/>
    <property type="molecule type" value="Genomic_DNA"/>
</dbReference>
<keyword evidence="1" id="KW-0732">Signal</keyword>
<dbReference type="OrthoDB" id="660065at2"/>
<comment type="caution">
    <text evidence="2">The sequence shown here is derived from an EMBL/GenBank/DDBJ whole genome shotgun (WGS) entry which is preliminary data.</text>
</comment>
<organism evidence="2 3">
    <name type="scientific">Flavobacterium rhamnosiphilum</name>
    <dbReference type="NCBI Taxonomy" id="2541724"/>
    <lineage>
        <taxon>Bacteria</taxon>
        <taxon>Pseudomonadati</taxon>
        <taxon>Bacteroidota</taxon>
        <taxon>Flavobacteriia</taxon>
        <taxon>Flavobacteriales</taxon>
        <taxon>Flavobacteriaceae</taxon>
        <taxon>Flavobacterium</taxon>
    </lineage>
</organism>
<dbReference type="PROSITE" id="PS51257">
    <property type="entry name" value="PROKAR_LIPOPROTEIN"/>
    <property type="match status" value="1"/>
</dbReference>
<sequence>MKKFKLQSILFVLFAATALTSCSNEDDAPSVPELITKNAFVTEVKGPTTGKVDETITVDVVFIVDNSCGDFNKFIDATIGTEKGLQVQAKYLSDICDKKVPDPKTTTYKFKSTVKGSYDLKFRKSETEFIKHTIVIN</sequence>
<feature type="signal peptide" evidence="1">
    <location>
        <begin position="1"/>
        <end position="23"/>
    </location>
</feature>
<name>A0A4R5F736_9FLAO</name>